<feature type="region of interest" description="Disordered" evidence="1">
    <location>
        <begin position="1"/>
        <end position="38"/>
    </location>
</feature>
<name>A0A0F7L800_9VIRU</name>
<proteinExistence type="predicted"/>
<dbReference type="EMBL" id="KR029601">
    <property type="protein sequence ID" value="AKH48070.1"/>
    <property type="molecule type" value="Genomic_DNA"/>
</dbReference>
<reference evidence="2" key="1">
    <citation type="journal article" date="2015" name="Front. Microbiol.">
        <title>Combining genomic sequencing methods to explore viral diversity and reveal potential virus-host interactions.</title>
        <authorList>
            <person name="Chow C.E."/>
            <person name="Winget D.M."/>
            <person name="White R.A.III."/>
            <person name="Hallam S.J."/>
            <person name="Suttle C.A."/>
        </authorList>
    </citation>
    <scope>NUCLEOTIDE SEQUENCE</scope>
    <source>
        <strain evidence="2">Oxic1_6</strain>
    </source>
</reference>
<accession>A0A0F7L800</accession>
<evidence type="ECO:0000256" key="1">
    <source>
        <dbReference type="SAM" id="MobiDB-lite"/>
    </source>
</evidence>
<sequence>MYSITSPAPVSRSDGASGLANPPPPSQTAHNSSPASRLAHADAFATDTLLPSPSRTVRTDRLALLGPVSSWIVTVDASTGCCAIRT</sequence>
<organism evidence="2">
    <name type="scientific">uncultured marine virus</name>
    <dbReference type="NCBI Taxonomy" id="186617"/>
    <lineage>
        <taxon>Viruses</taxon>
        <taxon>environmental samples</taxon>
    </lineage>
</organism>
<evidence type="ECO:0000313" key="2">
    <source>
        <dbReference type="EMBL" id="AKH48070.1"/>
    </source>
</evidence>
<protein>
    <submittedName>
        <fullName evidence="2">Uncharacterized protein</fullName>
    </submittedName>
</protein>
<reference evidence="2" key="2">
    <citation type="submission" date="2015-03" db="EMBL/GenBank/DDBJ databases">
        <authorList>
            <person name="Chow C.-E.T."/>
            <person name="Winget D.M."/>
            <person name="White R.A.III."/>
            <person name="Hallam S.J."/>
            <person name="Suttle C.A."/>
        </authorList>
    </citation>
    <scope>NUCLEOTIDE SEQUENCE</scope>
    <source>
        <strain evidence="2">Oxic1_6</strain>
    </source>
</reference>